<reference evidence="7 8" key="1">
    <citation type="journal article" date="2016" name="Proc. Natl. Acad. Sci. U.S.A.">
        <title>Lipid metabolic changes in an early divergent fungus govern the establishment of a mutualistic symbiosis with endobacteria.</title>
        <authorList>
            <person name="Lastovetsky O.A."/>
            <person name="Gaspar M.L."/>
            <person name="Mondo S.J."/>
            <person name="LaButti K.M."/>
            <person name="Sandor L."/>
            <person name="Grigoriev I.V."/>
            <person name="Henry S.A."/>
            <person name="Pawlowska T.E."/>
        </authorList>
    </citation>
    <scope>NUCLEOTIDE SEQUENCE [LARGE SCALE GENOMIC DNA]</scope>
    <source>
        <strain evidence="7 8">ATCC 52813</strain>
    </source>
</reference>
<feature type="compositionally biased region" description="Basic residues" evidence="5">
    <location>
        <begin position="194"/>
        <end position="204"/>
    </location>
</feature>
<dbReference type="Proteomes" id="UP000242254">
    <property type="component" value="Unassembled WGS sequence"/>
</dbReference>
<dbReference type="Gene3D" id="2.60.40.3960">
    <property type="entry name" value="Velvet domain"/>
    <property type="match status" value="1"/>
</dbReference>
<evidence type="ECO:0000256" key="5">
    <source>
        <dbReference type="SAM" id="MobiDB-lite"/>
    </source>
</evidence>
<comment type="subcellular location">
    <subcellularLocation>
        <location evidence="1">Nucleus</location>
    </subcellularLocation>
</comment>
<dbReference type="GeneID" id="35441116"/>
<evidence type="ECO:0000256" key="3">
    <source>
        <dbReference type="ARBA" id="ARBA00023163"/>
    </source>
</evidence>
<dbReference type="RefSeq" id="XP_023464805.1">
    <property type="nucleotide sequence ID" value="XM_023610126.1"/>
</dbReference>
<gene>
    <name evidence="7" type="ORF">RHIMIDRAFT_244946</name>
</gene>
<evidence type="ECO:0000259" key="6">
    <source>
        <dbReference type="PROSITE" id="PS51821"/>
    </source>
</evidence>
<dbReference type="InterPro" id="IPR037525">
    <property type="entry name" value="Velvet_dom"/>
</dbReference>
<accession>A0A2G4SQN1</accession>
<keyword evidence="4" id="KW-0539">Nucleus</keyword>
<evidence type="ECO:0000256" key="1">
    <source>
        <dbReference type="ARBA" id="ARBA00004123"/>
    </source>
</evidence>
<dbReference type="STRING" id="1340429.A0A2G4SQN1"/>
<name>A0A2G4SQN1_RHIZD</name>
<organism evidence="7 8">
    <name type="scientific">Rhizopus microsporus ATCC 52813</name>
    <dbReference type="NCBI Taxonomy" id="1340429"/>
    <lineage>
        <taxon>Eukaryota</taxon>
        <taxon>Fungi</taxon>
        <taxon>Fungi incertae sedis</taxon>
        <taxon>Mucoromycota</taxon>
        <taxon>Mucoromycotina</taxon>
        <taxon>Mucoromycetes</taxon>
        <taxon>Mucorales</taxon>
        <taxon>Mucorineae</taxon>
        <taxon>Rhizopodaceae</taxon>
        <taxon>Rhizopus</taxon>
    </lineage>
</organism>
<protein>
    <recommendedName>
        <fullName evidence="6">Velvet domain-containing protein</fullName>
    </recommendedName>
</protein>
<dbReference type="PROSITE" id="PS51821">
    <property type="entry name" value="VELVET"/>
    <property type="match status" value="1"/>
</dbReference>
<dbReference type="Pfam" id="PF11754">
    <property type="entry name" value="Velvet"/>
    <property type="match status" value="2"/>
</dbReference>
<proteinExistence type="predicted"/>
<evidence type="ECO:0000256" key="4">
    <source>
        <dbReference type="ARBA" id="ARBA00023242"/>
    </source>
</evidence>
<evidence type="ECO:0000256" key="2">
    <source>
        <dbReference type="ARBA" id="ARBA00023015"/>
    </source>
</evidence>
<keyword evidence="3" id="KW-0804">Transcription</keyword>
<evidence type="ECO:0000313" key="8">
    <source>
        <dbReference type="Proteomes" id="UP000242254"/>
    </source>
</evidence>
<dbReference type="GO" id="GO:0005634">
    <property type="term" value="C:nucleus"/>
    <property type="evidence" value="ECO:0007669"/>
    <property type="project" value="UniProtKB-SubCell"/>
</dbReference>
<dbReference type="InterPro" id="IPR038491">
    <property type="entry name" value="Velvet_dom_sf"/>
</dbReference>
<dbReference type="PANTHER" id="PTHR33572">
    <property type="entry name" value="SPORE DEVELOPMENT REGULATOR VOSA"/>
    <property type="match status" value="1"/>
</dbReference>
<keyword evidence="8" id="KW-1185">Reference proteome</keyword>
<keyword evidence="2" id="KW-0805">Transcription regulation</keyword>
<feature type="region of interest" description="Disordered" evidence="5">
    <location>
        <begin position="194"/>
        <end position="235"/>
    </location>
</feature>
<dbReference type="EMBL" id="KZ303853">
    <property type="protein sequence ID" value="PHZ11097.1"/>
    <property type="molecule type" value="Genomic_DNA"/>
</dbReference>
<feature type="domain" description="Velvet" evidence="6">
    <location>
        <begin position="23"/>
        <end position="193"/>
    </location>
</feature>
<dbReference type="PANTHER" id="PTHR33572:SF18">
    <property type="entry name" value="SPORE DEVELOPMENT REGULATOR VOSA"/>
    <property type="match status" value="1"/>
</dbReference>
<evidence type="ECO:0000313" key="7">
    <source>
        <dbReference type="EMBL" id="PHZ11097.1"/>
    </source>
</evidence>
<sequence>MLNNNFSTSCTYRFIESSISDISERINYNIILRQQPERAKVSLVNERDRRPIEPPPILQLYWENITEEELKKCLQSPFYFMVANIVTEQDPQTLLLPAQDYLSGSTVSSLHRLRDIDNSDGGFFVFGDLAVKKEGRFRLQFSLFEILDGVVHTRKTMLSNAFTVYLPKHFPGPVEATFLSRTFSDQGVKMRIRKEHRMQSRKRKNIDEADNQQKKSLKRSGMLISTSPPPYSSMNPSDVFFGRWQATTDKSRQSSISTSSSSMDDHDYRALTNKFKYQSQTIPSPESTTYTNSINSMDPSPYSVSHSSCFANKQVLPYLSQSERLPTPPNVTDHHMTYHWGTRLPPLRTIMNDDYKHSSMTLILPPPSSIIPSYVIEPYSRR</sequence>
<dbReference type="AlphaFoldDB" id="A0A2G4SQN1"/>
<dbReference type="InterPro" id="IPR021740">
    <property type="entry name" value="Velvet"/>
</dbReference>